<gene>
    <name evidence="2" type="ordered locus">Oweho_0852</name>
</gene>
<sequence>MRLTKGEICGAIIILAVVVAVIVYNIREGSLRDQELQLEYPILQKEITIKGKVLFKYNFIENGFRDLAVFSRLQVGNDKFGVVAEEDKGAGSFGINEIVEVGDSLFKAADSDTILIKKHNSIEVYSFLRRDDNY</sequence>
<keyword evidence="1" id="KW-0812">Transmembrane</keyword>
<dbReference type="Proteomes" id="UP000005631">
    <property type="component" value="Chromosome"/>
</dbReference>
<proteinExistence type="predicted"/>
<keyword evidence="1" id="KW-0472">Membrane</keyword>
<keyword evidence="3" id="KW-1185">Reference proteome</keyword>
<organism evidence="2 3">
    <name type="scientific">Owenweeksia hongkongensis (strain DSM 17368 / CIP 108786 / JCM 12287 / NRRL B-23963 / UST20020801)</name>
    <dbReference type="NCBI Taxonomy" id="926562"/>
    <lineage>
        <taxon>Bacteria</taxon>
        <taxon>Pseudomonadati</taxon>
        <taxon>Bacteroidota</taxon>
        <taxon>Flavobacteriia</taxon>
        <taxon>Flavobacteriales</taxon>
        <taxon>Owenweeksiaceae</taxon>
        <taxon>Owenweeksia</taxon>
    </lineage>
</organism>
<feature type="transmembrane region" description="Helical" evidence="1">
    <location>
        <begin position="7"/>
        <end position="26"/>
    </location>
</feature>
<evidence type="ECO:0000256" key="1">
    <source>
        <dbReference type="SAM" id="Phobius"/>
    </source>
</evidence>
<name>G8R2Q9_OWEHD</name>
<dbReference type="STRING" id="926562.Oweho_0852"/>
<dbReference type="KEGG" id="oho:Oweho_0852"/>
<dbReference type="EMBL" id="CP003156">
    <property type="protein sequence ID" value="AEV31864.1"/>
    <property type="molecule type" value="Genomic_DNA"/>
</dbReference>
<keyword evidence="1" id="KW-1133">Transmembrane helix</keyword>
<evidence type="ECO:0000313" key="2">
    <source>
        <dbReference type="EMBL" id="AEV31864.1"/>
    </source>
</evidence>
<evidence type="ECO:0000313" key="3">
    <source>
        <dbReference type="Proteomes" id="UP000005631"/>
    </source>
</evidence>
<reference evidence="2 3" key="1">
    <citation type="journal article" date="2012" name="Stand. Genomic Sci.">
        <title>Genome sequence of the orange-pigmented seawater bacterium Owenweeksia hongkongensis type strain (UST20020801(T)).</title>
        <authorList>
            <person name="Riedel T."/>
            <person name="Held B."/>
            <person name="Nolan M."/>
            <person name="Lucas S."/>
            <person name="Lapidus A."/>
            <person name="Tice H."/>
            <person name="Del Rio T.G."/>
            <person name="Cheng J.F."/>
            <person name="Han C."/>
            <person name="Tapia R."/>
            <person name="Goodwin L.A."/>
            <person name="Pitluck S."/>
            <person name="Liolios K."/>
            <person name="Mavromatis K."/>
            <person name="Pagani I."/>
            <person name="Ivanova N."/>
            <person name="Mikhailova N."/>
            <person name="Pati A."/>
            <person name="Chen A."/>
            <person name="Palaniappan K."/>
            <person name="Rohde M."/>
            <person name="Tindall B.J."/>
            <person name="Detter J.C."/>
            <person name="Goker M."/>
            <person name="Woyke T."/>
            <person name="Bristow J."/>
            <person name="Eisen J.A."/>
            <person name="Markowitz V."/>
            <person name="Hugenholtz P."/>
            <person name="Klenk H.P."/>
            <person name="Kyrpides N.C."/>
        </authorList>
    </citation>
    <scope>NUCLEOTIDE SEQUENCE</scope>
    <source>
        <strain evidence="3">DSM 17368 / JCM 12287 / NRRL B-23963</strain>
    </source>
</reference>
<dbReference type="AlphaFoldDB" id="G8R2Q9"/>
<dbReference type="HOGENOM" id="CLU_1894134_0_0_10"/>
<dbReference type="RefSeq" id="WP_014201225.1">
    <property type="nucleotide sequence ID" value="NC_016599.1"/>
</dbReference>
<protein>
    <submittedName>
        <fullName evidence="2">Uncharacterized protein</fullName>
    </submittedName>
</protein>
<accession>G8R2Q9</accession>